<dbReference type="EMBL" id="JAMQYH010000043">
    <property type="protein sequence ID" value="KAJ1684096.1"/>
    <property type="molecule type" value="Genomic_DNA"/>
</dbReference>
<dbReference type="PANTHER" id="PTHR12128:SF66">
    <property type="entry name" value="4-HYDROXY-2-OXOGLUTARATE ALDOLASE, MITOCHONDRIAL"/>
    <property type="match status" value="1"/>
</dbReference>
<keyword evidence="7" id="KW-0220">Diaminopimelate biosynthesis</keyword>
<evidence type="ECO:0000256" key="11">
    <source>
        <dbReference type="ARBA" id="ARBA00047836"/>
    </source>
</evidence>
<feature type="active site" description="Schiff-base intermediate with substrate" evidence="13">
    <location>
        <position position="170"/>
    </location>
</feature>
<comment type="function">
    <text evidence="1">Catalyzes the condensation of (S)-aspartate-beta-semialdehyde [(S)-ASA] and pyruvate to 4-hydroxy-tetrahydrodipicolinate (HTPA).</text>
</comment>
<evidence type="ECO:0000313" key="16">
    <source>
        <dbReference type="Proteomes" id="UP001151287"/>
    </source>
</evidence>
<sequence>MATSLLPPAPFGRVLTAMVTPFAPDGSLDLDGAAAVASYLADHGHDGLVLSGTTGESPTTTVAEDGELLRAVVDAVGERVQVVAGVGTNATAHSLELTEQAAKLGAAGVMVVTPYYSKPSQGGVLAHFRAVAQATELPVMLYDVPGRTGLRIGWETYAAAAEIDNVVAVKEAVGDVPQGVRLVRELGYALYSGDDVSNLTWLAHGAAGLISVVGHVAGDQHRALVDAVDAGDLGTAQRVYHSLLPAIDAIMGAANYGATTAKAALELAGVLDNRRVRLPLMELDDHEVAVLRTSLEKAALL</sequence>
<comment type="similarity">
    <text evidence="3 12">Belongs to the DapA family.</text>
</comment>
<dbReference type="GO" id="GO:0005829">
    <property type="term" value="C:cytosol"/>
    <property type="evidence" value="ECO:0007669"/>
    <property type="project" value="TreeGrafter"/>
</dbReference>
<keyword evidence="6" id="KW-0028">Amino-acid biosynthesis</keyword>
<feature type="active site" description="Proton donor/acceptor" evidence="13">
    <location>
        <position position="142"/>
    </location>
</feature>
<evidence type="ECO:0000256" key="14">
    <source>
        <dbReference type="PIRSR" id="PIRSR001365-2"/>
    </source>
</evidence>
<dbReference type="Proteomes" id="UP001151287">
    <property type="component" value="Unassembled WGS sequence"/>
</dbReference>
<evidence type="ECO:0000256" key="5">
    <source>
        <dbReference type="ARBA" id="ARBA00022490"/>
    </source>
</evidence>
<dbReference type="PIRSF" id="PIRSF001365">
    <property type="entry name" value="DHDPS"/>
    <property type="match status" value="1"/>
</dbReference>
<dbReference type="PRINTS" id="PR00146">
    <property type="entry name" value="DHPICSNTHASE"/>
</dbReference>
<dbReference type="InterPro" id="IPR005263">
    <property type="entry name" value="DapA"/>
</dbReference>
<dbReference type="OrthoDB" id="191315at2759"/>
<comment type="pathway">
    <text evidence="2 12">Amino-acid biosynthesis; L-lysine biosynthesis via DAP pathway; (S)-tetrahydrodipicolinate from L-aspartate: step 3/4.</text>
</comment>
<evidence type="ECO:0000256" key="1">
    <source>
        <dbReference type="ARBA" id="ARBA00003294"/>
    </source>
</evidence>
<keyword evidence="10" id="KW-0704">Schiff base</keyword>
<dbReference type="AlphaFoldDB" id="A0A9P9Z9A9"/>
<evidence type="ECO:0000256" key="3">
    <source>
        <dbReference type="ARBA" id="ARBA00007592"/>
    </source>
</evidence>
<dbReference type="Pfam" id="PF00701">
    <property type="entry name" value="DHDPS"/>
    <property type="match status" value="1"/>
</dbReference>
<keyword evidence="9 12" id="KW-0456">Lyase</keyword>
<dbReference type="GO" id="GO:0019877">
    <property type="term" value="P:diaminopimelate biosynthetic process"/>
    <property type="evidence" value="ECO:0007669"/>
    <property type="project" value="UniProtKB-KW"/>
</dbReference>
<organism evidence="15 16">
    <name type="scientific">Rhynchospora breviuscula</name>
    <dbReference type="NCBI Taxonomy" id="2022672"/>
    <lineage>
        <taxon>Eukaryota</taxon>
        <taxon>Viridiplantae</taxon>
        <taxon>Streptophyta</taxon>
        <taxon>Embryophyta</taxon>
        <taxon>Tracheophyta</taxon>
        <taxon>Spermatophyta</taxon>
        <taxon>Magnoliopsida</taxon>
        <taxon>Liliopsida</taxon>
        <taxon>Poales</taxon>
        <taxon>Cyperaceae</taxon>
        <taxon>Cyperoideae</taxon>
        <taxon>Rhynchosporeae</taxon>
        <taxon>Rhynchospora</taxon>
    </lineage>
</organism>
<evidence type="ECO:0000256" key="12">
    <source>
        <dbReference type="PIRNR" id="PIRNR001365"/>
    </source>
</evidence>
<evidence type="ECO:0000256" key="7">
    <source>
        <dbReference type="ARBA" id="ARBA00022915"/>
    </source>
</evidence>
<evidence type="ECO:0000256" key="6">
    <source>
        <dbReference type="ARBA" id="ARBA00022605"/>
    </source>
</evidence>
<dbReference type="EC" id="4.3.3.7" evidence="4 12"/>
<evidence type="ECO:0000256" key="10">
    <source>
        <dbReference type="ARBA" id="ARBA00023270"/>
    </source>
</evidence>
<dbReference type="InterPro" id="IPR013785">
    <property type="entry name" value="Aldolase_TIM"/>
</dbReference>
<gene>
    <name evidence="15" type="ORF">LUZ63_020665</name>
</gene>
<evidence type="ECO:0000256" key="13">
    <source>
        <dbReference type="PIRSR" id="PIRSR001365-1"/>
    </source>
</evidence>
<dbReference type="GO" id="GO:0009089">
    <property type="term" value="P:lysine biosynthetic process via diaminopimelate"/>
    <property type="evidence" value="ECO:0007669"/>
    <property type="project" value="InterPro"/>
</dbReference>
<name>A0A9P9Z9A9_9POAL</name>
<reference evidence="15" key="1">
    <citation type="journal article" date="2022" name="Cell">
        <title>Repeat-based holocentromeres influence genome architecture and karyotype evolution.</title>
        <authorList>
            <person name="Hofstatter P.G."/>
            <person name="Thangavel G."/>
            <person name="Lux T."/>
            <person name="Neumann P."/>
            <person name="Vondrak T."/>
            <person name="Novak P."/>
            <person name="Zhang M."/>
            <person name="Costa L."/>
            <person name="Castellani M."/>
            <person name="Scott A."/>
            <person name="Toegelov H."/>
            <person name="Fuchs J."/>
            <person name="Mata-Sucre Y."/>
            <person name="Dias Y."/>
            <person name="Vanzela A.L.L."/>
            <person name="Huettel B."/>
            <person name="Almeida C.C.S."/>
            <person name="Simkova H."/>
            <person name="Souza G."/>
            <person name="Pedrosa-Harand A."/>
            <person name="Macas J."/>
            <person name="Mayer K.F.X."/>
            <person name="Houben A."/>
            <person name="Marques A."/>
        </authorList>
    </citation>
    <scope>NUCLEOTIDE SEQUENCE</scope>
    <source>
        <strain evidence="15">RhyBre1mFocal</strain>
    </source>
</reference>
<comment type="catalytic activity">
    <reaction evidence="11 12">
        <text>L-aspartate 4-semialdehyde + pyruvate = (2S,4S)-4-hydroxy-2,3,4,5-tetrahydrodipicolinate + H2O + H(+)</text>
        <dbReference type="Rhea" id="RHEA:34171"/>
        <dbReference type="ChEBI" id="CHEBI:15361"/>
        <dbReference type="ChEBI" id="CHEBI:15377"/>
        <dbReference type="ChEBI" id="CHEBI:15378"/>
        <dbReference type="ChEBI" id="CHEBI:67139"/>
        <dbReference type="ChEBI" id="CHEBI:537519"/>
        <dbReference type="EC" id="4.3.3.7"/>
    </reaction>
</comment>
<evidence type="ECO:0000256" key="2">
    <source>
        <dbReference type="ARBA" id="ARBA00005120"/>
    </source>
</evidence>
<dbReference type="InterPro" id="IPR020624">
    <property type="entry name" value="Schiff_base-form_aldolases_CS"/>
</dbReference>
<dbReference type="NCBIfam" id="TIGR00674">
    <property type="entry name" value="dapA"/>
    <property type="match status" value="1"/>
</dbReference>
<dbReference type="InterPro" id="IPR020625">
    <property type="entry name" value="Schiff_base-form_aldolases_AS"/>
</dbReference>
<feature type="binding site" evidence="14">
    <location>
        <position position="54"/>
    </location>
    <ligand>
        <name>pyruvate</name>
        <dbReference type="ChEBI" id="CHEBI:15361"/>
    </ligand>
</feature>
<dbReference type="CDD" id="cd00950">
    <property type="entry name" value="DHDPS"/>
    <property type="match status" value="1"/>
</dbReference>
<feature type="binding site" evidence="14">
    <location>
        <position position="210"/>
    </location>
    <ligand>
        <name>pyruvate</name>
        <dbReference type="ChEBI" id="CHEBI:15361"/>
    </ligand>
</feature>
<protein>
    <recommendedName>
        <fullName evidence="4 12">4-hydroxy-tetrahydrodipicolinate synthase</fullName>
        <shortName evidence="12">HTPA synthase</shortName>
        <ecNumber evidence="4 12">4.3.3.7</ecNumber>
    </recommendedName>
</protein>
<dbReference type="HAMAP" id="MF_00418">
    <property type="entry name" value="DapA"/>
    <property type="match status" value="1"/>
</dbReference>
<dbReference type="SMART" id="SM01130">
    <property type="entry name" value="DHDPS"/>
    <property type="match status" value="1"/>
</dbReference>
<keyword evidence="16" id="KW-1185">Reference proteome</keyword>
<evidence type="ECO:0000256" key="8">
    <source>
        <dbReference type="ARBA" id="ARBA00023154"/>
    </source>
</evidence>
<dbReference type="PANTHER" id="PTHR12128">
    <property type="entry name" value="DIHYDRODIPICOLINATE SYNTHASE"/>
    <property type="match status" value="1"/>
</dbReference>
<dbReference type="InterPro" id="IPR002220">
    <property type="entry name" value="DapA-like"/>
</dbReference>
<dbReference type="PROSITE" id="PS00665">
    <property type="entry name" value="DHDPS_1"/>
    <property type="match status" value="1"/>
</dbReference>
<keyword evidence="8" id="KW-0457">Lysine biosynthesis</keyword>
<comment type="caution">
    <text evidence="15">The sequence shown here is derived from an EMBL/GenBank/DDBJ whole genome shotgun (WGS) entry which is preliminary data.</text>
</comment>
<keyword evidence="5" id="KW-0963">Cytoplasm</keyword>
<dbReference type="SUPFAM" id="SSF51569">
    <property type="entry name" value="Aldolase"/>
    <property type="match status" value="1"/>
</dbReference>
<evidence type="ECO:0000256" key="4">
    <source>
        <dbReference type="ARBA" id="ARBA00012086"/>
    </source>
</evidence>
<proteinExistence type="inferred from homology"/>
<dbReference type="Gene3D" id="3.20.20.70">
    <property type="entry name" value="Aldolase class I"/>
    <property type="match status" value="1"/>
</dbReference>
<accession>A0A9P9Z9A9</accession>
<evidence type="ECO:0000313" key="15">
    <source>
        <dbReference type="EMBL" id="KAJ1684096.1"/>
    </source>
</evidence>
<dbReference type="PROSITE" id="PS00666">
    <property type="entry name" value="DHDPS_2"/>
    <property type="match status" value="1"/>
</dbReference>
<evidence type="ECO:0000256" key="9">
    <source>
        <dbReference type="ARBA" id="ARBA00023239"/>
    </source>
</evidence>
<dbReference type="GO" id="GO:0008840">
    <property type="term" value="F:4-hydroxy-tetrahydrodipicolinate synthase activity"/>
    <property type="evidence" value="ECO:0007669"/>
    <property type="project" value="UniProtKB-EC"/>
</dbReference>